<dbReference type="EMBL" id="OBDY01000027">
    <property type="protein sequence ID" value="SNY65043.1"/>
    <property type="molecule type" value="Genomic_DNA"/>
</dbReference>
<dbReference type="GO" id="GO:0052621">
    <property type="term" value="F:diguanylate cyclase activity"/>
    <property type="evidence" value="ECO:0007669"/>
    <property type="project" value="TreeGrafter"/>
</dbReference>
<dbReference type="InterPro" id="IPR050469">
    <property type="entry name" value="Diguanylate_Cyclase"/>
</dbReference>
<dbReference type="SUPFAM" id="SSF48452">
    <property type="entry name" value="TPR-like"/>
    <property type="match status" value="1"/>
</dbReference>
<dbReference type="SUPFAM" id="SSF55073">
    <property type="entry name" value="Nucleotide cyclase"/>
    <property type="match status" value="1"/>
</dbReference>
<evidence type="ECO:0000313" key="3">
    <source>
        <dbReference type="Proteomes" id="UP000219612"/>
    </source>
</evidence>
<organism evidence="2 3">
    <name type="scientific">Paractinoplanes atraurantiacus</name>
    <dbReference type="NCBI Taxonomy" id="1036182"/>
    <lineage>
        <taxon>Bacteria</taxon>
        <taxon>Bacillati</taxon>
        <taxon>Actinomycetota</taxon>
        <taxon>Actinomycetes</taxon>
        <taxon>Micromonosporales</taxon>
        <taxon>Micromonosporaceae</taxon>
        <taxon>Paractinoplanes</taxon>
    </lineage>
</organism>
<dbReference type="OrthoDB" id="23692at2"/>
<proteinExistence type="predicted"/>
<dbReference type="Gene3D" id="3.30.70.270">
    <property type="match status" value="1"/>
</dbReference>
<dbReference type="PANTHER" id="PTHR45138">
    <property type="entry name" value="REGULATORY COMPONENTS OF SENSORY TRANSDUCTION SYSTEM"/>
    <property type="match status" value="1"/>
</dbReference>
<dbReference type="PROSITE" id="PS50887">
    <property type="entry name" value="GGDEF"/>
    <property type="match status" value="1"/>
</dbReference>
<name>A0A285JYB1_9ACTN</name>
<dbReference type="SMART" id="SM00267">
    <property type="entry name" value="GGDEF"/>
    <property type="match status" value="1"/>
</dbReference>
<feature type="domain" description="GGDEF" evidence="1">
    <location>
        <begin position="388"/>
        <end position="513"/>
    </location>
</feature>
<evidence type="ECO:0000313" key="2">
    <source>
        <dbReference type="EMBL" id="SNY65043.1"/>
    </source>
</evidence>
<gene>
    <name evidence="2" type="ORF">SAMN05421748_127119</name>
</gene>
<dbReference type="NCBIfam" id="TIGR00254">
    <property type="entry name" value="GGDEF"/>
    <property type="match status" value="1"/>
</dbReference>
<dbReference type="InterPro" id="IPR029787">
    <property type="entry name" value="Nucleotide_cyclase"/>
</dbReference>
<keyword evidence="3" id="KW-1185">Reference proteome</keyword>
<evidence type="ECO:0000259" key="1">
    <source>
        <dbReference type="PROSITE" id="PS50887"/>
    </source>
</evidence>
<dbReference type="RefSeq" id="WP_097327241.1">
    <property type="nucleotide sequence ID" value="NZ_OBDY01000027.1"/>
</dbReference>
<dbReference type="InterPro" id="IPR011990">
    <property type="entry name" value="TPR-like_helical_dom_sf"/>
</dbReference>
<dbReference type="CDD" id="cd01949">
    <property type="entry name" value="GGDEF"/>
    <property type="match status" value="1"/>
</dbReference>
<dbReference type="Proteomes" id="UP000219612">
    <property type="component" value="Unassembled WGS sequence"/>
</dbReference>
<reference evidence="2 3" key="1">
    <citation type="submission" date="2017-09" db="EMBL/GenBank/DDBJ databases">
        <authorList>
            <person name="Ehlers B."/>
            <person name="Leendertz F.H."/>
        </authorList>
    </citation>
    <scope>NUCLEOTIDE SEQUENCE [LARGE SCALE GENOMIC DNA]</scope>
    <source>
        <strain evidence="2 3">CGMCC 4.6857</strain>
    </source>
</reference>
<accession>A0A285JYB1</accession>
<protein>
    <submittedName>
        <fullName evidence="2">Diguanylate cyclase (GGDEF) domain-containing protein</fullName>
    </submittedName>
</protein>
<dbReference type="PANTHER" id="PTHR45138:SF9">
    <property type="entry name" value="DIGUANYLATE CYCLASE DGCM-RELATED"/>
    <property type="match status" value="1"/>
</dbReference>
<dbReference type="AlphaFoldDB" id="A0A285JYB1"/>
<dbReference type="InterPro" id="IPR000160">
    <property type="entry name" value="GGDEF_dom"/>
</dbReference>
<sequence>MDDVTREAMRLLEEAQAGGTHEALERAGTLLLQVGDRACLHFVRAVAYDVLGDPTSSEQALDEMLAAAEREDSPGWQACALGTRASQRARLGETHAVEYDLDSVMRDLVQAETYAVIETEPVAAVHARVAIAFALMELRLYELVGPHYEAAYEICAHDSSQSGKRSMWLINLAELHLHWALELYQVGQVQQAEDHTAQAEVYAVRAAAEVSGPAADVWRSYALLAAACAKADRHDPTTAAVEISTHQAKLQAYGMSPLVVAFCEPFHAVALRRTGRLDEALELIGRAVAALPGDAGVLITSATHHTHALLLAAHGSADAKAALAYGATLAAALWQQRQRTLHSFTTMKSLDLLRRRHEQAARAADLDALTGIANRRAFDEAVRRTQDGDVAVLVIDTDKFKQINDTAGHEAGDAALRAIATALTANVRDQDLVARLGGDEFAVLLPGLDTGTAYEMGRRMVDAVRALPDCPATLSIGVAGGPAVDLQEIVRRADAAMYRAKRRGGDDVEECEDYIEQLPAA</sequence>
<dbReference type="InterPro" id="IPR043128">
    <property type="entry name" value="Rev_trsase/Diguanyl_cyclase"/>
</dbReference>
<dbReference type="Pfam" id="PF00990">
    <property type="entry name" value="GGDEF"/>
    <property type="match status" value="1"/>
</dbReference>